<name>A0A7C4XT22_9BACT</name>
<proteinExistence type="predicted"/>
<comment type="caution">
    <text evidence="2">The sequence shown here is derived from an EMBL/GenBank/DDBJ whole genome shotgun (WGS) entry which is preliminary data.</text>
</comment>
<sequence>MEWDFEELQKEYERLKKEYEEVSKAKAEYDEVIKKAYADPELREPLKKIAKKVAGLEIQDPAYEKYTKEEISKLHKELETLKSEKEAESKKSYAKQLEAVLSQYGITGDEIKKFQEFVSSTGLVPTTISGWEIAAQNYRRSLVAEPVFGRTKTFKEAVTSEDYLKNPSQAFEKDFLNALMSLGKK</sequence>
<evidence type="ECO:0000313" key="2">
    <source>
        <dbReference type="EMBL" id="HGW59897.1"/>
    </source>
</evidence>
<evidence type="ECO:0000256" key="1">
    <source>
        <dbReference type="SAM" id="Coils"/>
    </source>
</evidence>
<protein>
    <submittedName>
        <fullName evidence="2">Uncharacterized protein</fullName>
    </submittedName>
</protein>
<dbReference type="EMBL" id="DTHV01000014">
    <property type="protein sequence ID" value="HGW59897.1"/>
    <property type="molecule type" value="Genomic_DNA"/>
</dbReference>
<keyword evidence="1" id="KW-0175">Coiled coil</keyword>
<dbReference type="AlphaFoldDB" id="A0A7C4XT22"/>
<reference evidence="2" key="1">
    <citation type="journal article" date="2020" name="mSystems">
        <title>Genome- and Community-Level Interaction Insights into Carbon Utilization and Element Cycling Functions of Hydrothermarchaeota in Hydrothermal Sediment.</title>
        <authorList>
            <person name="Zhou Z."/>
            <person name="Liu Y."/>
            <person name="Xu W."/>
            <person name="Pan J."/>
            <person name="Luo Z.H."/>
            <person name="Li M."/>
        </authorList>
    </citation>
    <scope>NUCLEOTIDE SEQUENCE [LARGE SCALE GENOMIC DNA]</scope>
    <source>
        <strain evidence="2">SpSt-794</strain>
    </source>
</reference>
<feature type="coiled-coil region" evidence="1">
    <location>
        <begin position="5"/>
        <end position="35"/>
    </location>
</feature>
<accession>A0A7C4XT22</accession>
<feature type="coiled-coil region" evidence="1">
    <location>
        <begin position="64"/>
        <end position="91"/>
    </location>
</feature>
<gene>
    <name evidence="2" type="ORF">ENV82_00415</name>
</gene>
<organism evidence="2">
    <name type="scientific">Caldisericum exile</name>
    <dbReference type="NCBI Taxonomy" id="693075"/>
    <lineage>
        <taxon>Bacteria</taxon>
        <taxon>Pseudomonadati</taxon>
        <taxon>Caldisericota/Cryosericota group</taxon>
        <taxon>Caldisericota</taxon>
        <taxon>Caldisericia</taxon>
        <taxon>Caldisericales</taxon>
        <taxon>Caldisericaceae</taxon>
        <taxon>Caldisericum</taxon>
    </lineage>
</organism>